<protein>
    <submittedName>
        <fullName evidence="2">Uncharacterized protein</fullName>
    </submittedName>
</protein>
<feature type="compositionally biased region" description="Low complexity" evidence="1">
    <location>
        <begin position="1"/>
        <end position="14"/>
    </location>
</feature>
<accession>A0AAV2K2U4</accession>
<keyword evidence="3" id="KW-1185">Reference proteome</keyword>
<dbReference type="Proteomes" id="UP001497482">
    <property type="component" value="Chromosome 16"/>
</dbReference>
<organism evidence="2 3">
    <name type="scientific">Knipowitschia caucasica</name>
    <name type="common">Caucasian dwarf goby</name>
    <name type="synonym">Pomatoschistus caucasicus</name>
    <dbReference type="NCBI Taxonomy" id="637954"/>
    <lineage>
        <taxon>Eukaryota</taxon>
        <taxon>Metazoa</taxon>
        <taxon>Chordata</taxon>
        <taxon>Craniata</taxon>
        <taxon>Vertebrata</taxon>
        <taxon>Euteleostomi</taxon>
        <taxon>Actinopterygii</taxon>
        <taxon>Neopterygii</taxon>
        <taxon>Teleostei</taxon>
        <taxon>Neoteleostei</taxon>
        <taxon>Acanthomorphata</taxon>
        <taxon>Gobiaria</taxon>
        <taxon>Gobiiformes</taxon>
        <taxon>Gobioidei</taxon>
        <taxon>Gobiidae</taxon>
        <taxon>Gobiinae</taxon>
        <taxon>Knipowitschia</taxon>
    </lineage>
</organism>
<reference evidence="2 3" key="1">
    <citation type="submission" date="2024-04" db="EMBL/GenBank/DDBJ databases">
        <authorList>
            <person name="Waldvogel A.-M."/>
            <person name="Schoenle A."/>
        </authorList>
    </citation>
    <scope>NUCLEOTIDE SEQUENCE [LARGE SCALE GENOMIC DNA]</scope>
</reference>
<proteinExistence type="predicted"/>
<dbReference type="EMBL" id="OZ035838">
    <property type="protein sequence ID" value="CAL1583315.1"/>
    <property type="molecule type" value="Genomic_DNA"/>
</dbReference>
<feature type="compositionally biased region" description="Basic and acidic residues" evidence="1">
    <location>
        <begin position="42"/>
        <end position="75"/>
    </location>
</feature>
<evidence type="ECO:0000313" key="3">
    <source>
        <dbReference type="Proteomes" id="UP001497482"/>
    </source>
</evidence>
<evidence type="ECO:0000256" key="1">
    <source>
        <dbReference type="SAM" id="MobiDB-lite"/>
    </source>
</evidence>
<dbReference type="AlphaFoldDB" id="A0AAV2K2U4"/>
<feature type="region of interest" description="Disordered" evidence="1">
    <location>
        <begin position="1"/>
        <end position="110"/>
    </location>
</feature>
<name>A0AAV2K2U4_KNICA</name>
<sequence length="110" mass="11730">MAAAPSAESAAETAGGRPACTHQETGTPTRGRRQRRAGAAQRGDRAQRRGREGEVEEEHVTRRDPQGTAGREDLARTAPAGKDNKKSNQPGTGSKSRGEEARRKRRGVGT</sequence>
<evidence type="ECO:0000313" key="2">
    <source>
        <dbReference type="EMBL" id="CAL1583315.1"/>
    </source>
</evidence>
<gene>
    <name evidence="2" type="ORF">KC01_LOCUS13800</name>
</gene>